<proteinExistence type="predicted"/>
<feature type="repeat" description="WD" evidence="3">
    <location>
        <begin position="275"/>
        <end position="316"/>
    </location>
</feature>
<feature type="repeat" description="WD" evidence="3">
    <location>
        <begin position="102"/>
        <end position="143"/>
    </location>
</feature>
<feature type="repeat" description="TPR" evidence="4">
    <location>
        <begin position="637"/>
        <end position="670"/>
    </location>
</feature>
<dbReference type="InterPro" id="IPR011990">
    <property type="entry name" value="TPR-like_helical_dom_sf"/>
</dbReference>
<dbReference type="PROSITE" id="PS00678">
    <property type="entry name" value="WD_REPEATS_1"/>
    <property type="match status" value="1"/>
</dbReference>
<evidence type="ECO:0000313" key="7">
    <source>
        <dbReference type="EMBL" id="OAX34765.1"/>
    </source>
</evidence>
<dbReference type="CDD" id="cd00200">
    <property type="entry name" value="WD40"/>
    <property type="match status" value="1"/>
</dbReference>
<dbReference type="Pfam" id="PF00400">
    <property type="entry name" value="WD40"/>
    <property type="match status" value="7"/>
</dbReference>
<dbReference type="SUPFAM" id="SSF50998">
    <property type="entry name" value="Quinoprotein alcohol dehydrogenase-like"/>
    <property type="match status" value="1"/>
</dbReference>
<dbReference type="PRINTS" id="PR00320">
    <property type="entry name" value="GPROTEINBRPT"/>
</dbReference>
<protein>
    <recommendedName>
        <fullName evidence="6">Heterokaryon incompatibility domain-containing protein</fullName>
    </recommendedName>
</protein>
<name>A0A1B7MQ73_9AGAM</name>
<evidence type="ECO:0000256" key="4">
    <source>
        <dbReference type="PROSITE-ProRule" id="PRU00339"/>
    </source>
</evidence>
<dbReference type="Pfam" id="PF06985">
    <property type="entry name" value="HET"/>
    <property type="match status" value="1"/>
</dbReference>
<dbReference type="SMART" id="SM00320">
    <property type="entry name" value="WD40"/>
    <property type="match status" value="7"/>
</dbReference>
<feature type="domain" description="Heterokaryon incompatibility" evidence="6">
    <location>
        <begin position="829"/>
        <end position="914"/>
    </location>
</feature>
<gene>
    <name evidence="7" type="ORF">K503DRAFT_803326</name>
</gene>
<dbReference type="Gene3D" id="2.130.10.10">
    <property type="entry name" value="YVTN repeat-like/Quinoprotein amine dehydrogenase"/>
    <property type="match status" value="2"/>
</dbReference>
<feature type="region of interest" description="Disordered" evidence="5">
    <location>
        <begin position="330"/>
        <end position="359"/>
    </location>
</feature>
<dbReference type="InterPro" id="IPR011047">
    <property type="entry name" value="Quinoprotein_ADH-like_sf"/>
</dbReference>
<dbReference type="InterPro" id="IPR001680">
    <property type="entry name" value="WD40_rpt"/>
</dbReference>
<feature type="compositionally biased region" description="Basic and acidic residues" evidence="5">
    <location>
        <begin position="330"/>
        <end position="347"/>
    </location>
</feature>
<sequence length="1303" mass="146152">MAEAAQPVVPTAPNRPFEGHEHIIIAVAVFPDRRRMVTGSYDKTLRLWDLKDGVMLKKMDGHRSLVEAVAVSGDGKLIASGGQHGEFIAWQGDTGESLIEAIKVHSHTIRSLDFSPDGTVLATGSWDKTTKLWSTKTWEVQGTTIDCCAEVYCVRFSPSGEIAIATDKNIQIWNLGTRELVARFNVKANTAIAEAHISLAWTPDGTRLLSAGSIDDPTIREWDTSTWQQVGDPWNGHTDLINAIAVDSTGTLAASASHDKHVRLWRLSDGQTISIFKHSLLVCCVTFSVDGKRIFSGGFDEKIFEWGVPEDALLEDSHKHATVLEDAAEETKNKQQLERTFLEDESKAQASQEALPGNATEEQATNKILAISVMVRNACIDGNLPTAEKLLTQEIDNDGNDHNSYANRSFVLARRGDWNGALQDARRSISIQPSLPGFISQGIALCGKMLFRKAMKVFDLAFMFTDGDPRTIHLLLLVKACQYFIVYPQLHYSLQAVSLFNANRQQEAMLRIQELATACPNADTLSCRVVKAYLHVQLGINALDDALHNEAAGHFTAAISSVPFSSQRAIHSEYEVFVVLFGWDLKSLWQTANQKRCHALLQGGRLAEAHRAYRFMIDMSDEALIASCHSWSIAFKQALYAANGDAALAAKDYNRAIELYSVAIDLDSTTDTIFASRCTAKLGKMEWDDALVDAQRVIELSPSSYLGYQLNHAALHGAQRYDEAITAFDIMLSKLDHASDRQIRKLRHQYVTSSVAASAIQEAINAQLDNTPHRLLNVSTGRLCDRQAQINAFKRSVEYKELLSFTIKYADLRMERIEETVEVFFHCVMLSHRWEEKEPLLYDIEDYDIYELDSMGGIEKLQSFCKTTRDAGFRWAWVDTCCIDQTNNVEVQESVNSMFVWYHHSALTIVYLSDVLPLSKSGALAKSIWNKRGWTVQEFLAPKIIRFYQKDWTLYLNDRSPNHKESAKIMRELGDATGIDARSLVTFRPSMRGAREKLQWVSTRVTTLQEDIAYSLFGIFGVNLPVIYGEKKQNALGRLLQEVVAQSGDITALDWVGKSSEFNSCLPADITSYGVPSCTLPSLSEDEMQGLVLSLRDAVGVEPASRLYYKLNYLSAPRFAARWLQLPCIIFPVTEVRRKRGKERQTCSTFVVKADGLHDLLVTTEDKLTQFSRSRPARHAYFLVRPWDRSLLEVPDLADDTESLGDMTSLESLEDPEDWTPPVSQWHDSPDMYPGENGLVDSESHSRAVRLIVRLRRPFSAFLLTQKWGGEYKRIASDQSIIARVKDMASVHDLMDVRTLEIL</sequence>
<dbReference type="InParanoid" id="A0A1B7MQ73"/>
<dbReference type="OrthoDB" id="2423701at2759"/>
<evidence type="ECO:0000256" key="3">
    <source>
        <dbReference type="PROSITE-ProRule" id="PRU00221"/>
    </source>
</evidence>
<keyword evidence="2" id="KW-0677">Repeat</keyword>
<keyword evidence="1 3" id="KW-0853">WD repeat</keyword>
<dbReference type="PROSITE" id="PS50082">
    <property type="entry name" value="WD_REPEATS_2"/>
    <property type="match status" value="5"/>
</dbReference>
<dbReference type="PROSITE" id="PS50005">
    <property type="entry name" value="TPR"/>
    <property type="match status" value="1"/>
</dbReference>
<dbReference type="PANTHER" id="PTHR10622">
    <property type="entry name" value="HET DOMAIN-CONTAINING PROTEIN"/>
    <property type="match status" value="1"/>
</dbReference>
<dbReference type="Proteomes" id="UP000092154">
    <property type="component" value="Unassembled WGS sequence"/>
</dbReference>
<keyword evidence="8" id="KW-1185">Reference proteome</keyword>
<dbReference type="InterPro" id="IPR010730">
    <property type="entry name" value="HET"/>
</dbReference>
<accession>A0A1B7MQ73</accession>
<dbReference type="STRING" id="1314800.A0A1B7MQ73"/>
<keyword evidence="4" id="KW-0802">TPR repeat</keyword>
<dbReference type="SUPFAM" id="SSF48452">
    <property type="entry name" value="TPR-like"/>
    <property type="match status" value="2"/>
</dbReference>
<dbReference type="EMBL" id="KV448570">
    <property type="protein sequence ID" value="OAX34765.1"/>
    <property type="molecule type" value="Genomic_DNA"/>
</dbReference>
<evidence type="ECO:0000256" key="5">
    <source>
        <dbReference type="SAM" id="MobiDB-lite"/>
    </source>
</evidence>
<evidence type="ECO:0000256" key="1">
    <source>
        <dbReference type="ARBA" id="ARBA00022574"/>
    </source>
</evidence>
<evidence type="ECO:0000256" key="2">
    <source>
        <dbReference type="ARBA" id="ARBA00022737"/>
    </source>
</evidence>
<dbReference type="InterPro" id="IPR020472">
    <property type="entry name" value="WD40_PAC1"/>
</dbReference>
<feature type="repeat" description="WD" evidence="3">
    <location>
        <begin position="17"/>
        <end position="58"/>
    </location>
</feature>
<dbReference type="PANTHER" id="PTHR10622:SF10">
    <property type="entry name" value="HET DOMAIN-CONTAINING PROTEIN"/>
    <property type="match status" value="1"/>
</dbReference>
<evidence type="ECO:0000259" key="6">
    <source>
        <dbReference type="Pfam" id="PF06985"/>
    </source>
</evidence>
<dbReference type="InterPro" id="IPR019775">
    <property type="entry name" value="WD40_repeat_CS"/>
</dbReference>
<feature type="repeat" description="WD" evidence="3">
    <location>
        <begin position="234"/>
        <end position="275"/>
    </location>
</feature>
<evidence type="ECO:0000313" key="8">
    <source>
        <dbReference type="Proteomes" id="UP000092154"/>
    </source>
</evidence>
<feature type="repeat" description="WD" evidence="3">
    <location>
        <begin position="59"/>
        <end position="100"/>
    </location>
</feature>
<dbReference type="InterPro" id="IPR015943">
    <property type="entry name" value="WD40/YVTN_repeat-like_dom_sf"/>
</dbReference>
<dbReference type="InterPro" id="IPR019734">
    <property type="entry name" value="TPR_rpt"/>
</dbReference>
<reference evidence="7 8" key="1">
    <citation type="submission" date="2016-06" db="EMBL/GenBank/DDBJ databases">
        <title>Comparative genomics of the ectomycorrhizal sister species Rhizopogon vinicolor and Rhizopogon vesiculosus (Basidiomycota: Boletales) reveals a divergence of the mating type B locus.</title>
        <authorList>
            <consortium name="DOE Joint Genome Institute"/>
            <person name="Mujic A.B."/>
            <person name="Kuo A."/>
            <person name="Tritt A."/>
            <person name="Lipzen A."/>
            <person name="Chen C."/>
            <person name="Johnson J."/>
            <person name="Sharma A."/>
            <person name="Barry K."/>
            <person name="Grigoriev I.V."/>
            <person name="Spatafora J.W."/>
        </authorList>
    </citation>
    <scope>NUCLEOTIDE SEQUENCE [LARGE SCALE GENOMIC DNA]</scope>
    <source>
        <strain evidence="7 8">AM-OR11-026</strain>
    </source>
</reference>
<dbReference type="PROSITE" id="PS50294">
    <property type="entry name" value="WD_REPEATS_REGION"/>
    <property type="match status" value="3"/>
</dbReference>
<dbReference type="Gene3D" id="1.25.40.10">
    <property type="entry name" value="Tetratricopeptide repeat domain"/>
    <property type="match status" value="2"/>
</dbReference>
<organism evidence="7 8">
    <name type="scientific">Rhizopogon vinicolor AM-OR11-026</name>
    <dbReference type="NCBI Taxonomy" id="1314800"/>
    <lineage>
        <taxon>Eukaryota</taxon>
        <taxon>Fungi</taxon>
        <taxon>Dikarya</taxon>
        <taxon>Basidiomycota</taxon>
        <taxon>Agaricomycotina</taxon>
        <taxon>Agaricomycetes</taxon>
        <taxon>Agaricomycetidae</taxon>
        <taxon>Boletales</taxon>
        <taxon>Suillineae</taxon>
        <taxon>Rhizopogonaceae</taxon>
        <taxon>Rhizopogon</taxon>
    </lineage>
</organism>